<dbReference type="InterPro" id="IPR011527">
    <property type="entry name" value="ABC1_TM_dom"/>
</dbReference>
<feature type="transmembrane region" description="Helical" evidence="8">
    <location>
        <begin position="90"/>
        <end position="109"/>
    </location>
</feature>
<evidence type="ECO:0000256" key="1">
    <source>
        <dbReference type="ARBA" id="ARBA00004651"/>
    </source>
</evidence>
<evidence type="ECO:0000256" key="5">
    <source>
        <dbReference type="ARBA" id="ARBA00022840"/>
    </source>
</evidence>
<dbReference type="InterPro" id="IPR027417">
    <property type="entry name" value="P-loop_NTPase"/>
</dbReference>
<feature type="transmembrane region" description="Helical" evidence="8">
    <location>
        <begin position="187"/>
        <end position="206"/>
    </location>
</feature>
<dbReference type="PROSITE" id="PS50893">
    <property type="entry name" value="ABC_TRANSPORTER_2"/>
    <property type="match status" value="1"/>
</dbReference>
<dbReference type="EMBL" id="ACGT01000019">
    <property type="protein sequence ID" value="EEJ73931.1"/>
    <property type="molecule type" value="Genomic_DNA"/>
</dbReference>
<dbReference type="HOGENOM" id="CLU_000604_84_9_9"/>
<evidence type="ECO:0000313" key="12">
    <source>
        <dbReference type="Proteomes" id="UP000003531"/>
    </source>
</evidence>
<keyword evidence="7 8" id="KW-0472">Membrane</keyword>
<evidence type="ECO:0000259" key="10">
    <source>
        <dbReference type="PROSITE" id="PS50929"/>
    </source>
</evidence>
<dbReference type="SUPFAM" id="SSF90123">
    <property type="entry name" value="ABC transporter transmembrane region"/>
    <property type="match status" value="1"/>
</dbReference>
<keyword evidence="3 8" id="KW-0812">Transmembrane</keyword>
<accession>C2EHT4</accession>
<dbReference type="InterPro" id="IPR003593">
    <property type="entry name" value="AAA+_ATPase"/>
</dbReference>
<reference evidence="11 12" key="1">
    <citation type="submission" date="2009-01" db="EMBL/GenBank/DDBJ databases">
        <authorList>
            <person name="Qin X."/>
            <person name="Bachman B."/>
            <person name="Battles P."/>
            <person name="Bell A."/>
            <person name="Bess C."/>
            <person name="Bickham C."/>
            <person name="Chaboub L."/>
            <person name="Chen D."/>
            <person name="Coyle M."/>
            <person name="Deiros D.R."/>
            <person name="Dinh H."/>
            <person name="Forbes L."/>
            <person name="Fowler G."/>
            <person name="Francisco L."/>
            <person name="Fu Q."/>
            <person name="Gubbala S."/>
            <person name="Hale W."/>
            <person name="Han Y."/>
            <person name="Hemphill L."/>
            <person name="Highlander S.K."/>
            <person name="Hirani K."/>
            <person name="Hogues M."/>
            <person name="Jackson L."/>
            <person name="Jakkamsetti A."/>
            <person name="Javaid M."/>
            <person name="Jiang H."/>
            <person name="Korchina V."/>
            <person name="Kovar C."/>
            <person name="Lara F."/>
            <person name="Lee S."/>
            <person name="Mata R."/>
            <person name="Mathew T."/>
            <person name="Moen C."/>
            <person name="Morales K."/>
            <person name="Munidasa M."/>
            <person name="Nazareth L."/>
            <person name="Ngo R."/>
            <person name="Nguyen L."/>
            <person name="Okwuonu G."/>
            <person name="Ongeri F."/>
            <person name="Patil S."/>
            <person name="Petrosino J."/>
            <person name="Pham C."/>
            <person name="Pham P."/>
            <person name="Pu L.-L."/>
            <person name="Puazo M."/>
            <person name="Raj R."/>
            <person name="Reid J."/>
            <person name="Rouhana J."/>
            <person name="Saada N."/>
            <person name="Shang Y."/>
            <person name="Simmons D."/>
            <person name="Thornton R."/>
            <person name="Warren J."/>
            <person name="Weissenberger G."/>
            <person name="Zhang J."/>
            <person name="Zhang L."/>
            <person name="Zhou C."/>
            <person name="Zhu D."/>
            <person name="Muzny D."/>
            <person name="Worley K."/>
            <person name="Gibbs R."/>
        </authorList>
    </citation>
    <scope>NUCLEOTIDE SEQUENCE [LARGE SCALE GENOMIC DNA]</scope>
    <source>
        <strain evidence="11 12">ATCC 11741</strain>
    </source>
</reference>
<dbReference type="GO" id="GO:0005886">
    <property type="term" value="C:plasma membrane"/>
    <property type="evidence" value="ECO:0007669"/>
    <property type="project" value="UniProtKB-SubCell"/>
</dbReference>
<dbReference type="SMART" id="SM00382">
    <property type="entry name" value="AAA"/>
    <property type="match status" value="1"/>
</dbReference>
<feature type="transmembrane region" description="Helical" evidence="8">
    <location>
        <begin position="266"/>
        <end position="295"/>
    </location>
</feature>
<dbReference type="Gene3D" id="3.40.50.300">
    <property type="entry name" value="P-loop containing nucleotide triphosphate hydrolases"/>
    <property type="match status" value="1"/>
</dbReference>
<protein>
    <submittedName>
        <fullName evidence="11">ABC transporter, ATP-binding protein</fullName>
    </submittedName>
</protein>
<dbReference type="PANTHER" id="PTHR43394:SF1">
    <property type="entry name" value="ATP-BINDING CASSETTE SUB-FAMILY B MEMBER 10, MITOCHONDRIAL"/>
    <property type="match status" value="1"/>
</dbReference>
<proteinExistence type="predicted"/>
<feature type="transmembrane region" description="Helical" evidence="8">
    <location>
        <begin position="162"/>
        <end position="181"/>
    </location>
</feature>
<evidence type="ECO:0000259" key="9">
    <source>
        <dbReference type="PROSITE" id="PS50893"/>
    </source>
</evidence>
<evidence type="ECO:0000256" key="6">
    <source>
        <dbReference type="ARBA" id="ARBA00022989"/>
    </source>
</evidence>
<name>C2EHT4_9LACO</name>
<dbReference type="Pfam" id="PF00005">
    <property type="entry name" value="ABC_tran"/>
    <property type="match status" value="1"/>
</dbReference>
<dbReference type="InterPro" id="IPR003439">
    <property type="entry name" value="ABC_transporter-like_ATP-bd"/>
</dbReference>
<dbReference type="FunFam" id="3.40.50.300:FF:000287">
    <property type="entry name" value="Multidrug ABC transporter ATP-binding protein"/>
    <property type="match status" value="1"/>
</dbReference>
<evidence type="ECO:0000313" key="11">
    <source>
        <dbReference type="EMBL" id="EEJ73931.1"/>
    </source>
</evidence>
<dbReference type="SUPFAM" id="SSF52540">
    <property type="entry name" value="P-loop containing nucleoside triphosphate hydrolases"/>
    <property type="match status" value="1"/>
</dbReference>
<keyword evidence="6 8" id="KW-1133">Transmembrane helix</keyword>
<dbReference type="Gene3D" id="1.20.1560.10">
    <property type="entry name" value="ABC transporter type 1, transmembrane domain"/>
    <property type="match status" value="1"/>
</dbReference>
<evidence type="ECO:0000256" key="3">
    <source>
        <dbReference type="ARBA" id="ARBA00022692"/>
    </source>
</evidence>
<keyword evidence="4" id="KW-0547">Nucleotide-binding</keyword>
<sequence length="606" mass="68607">MQLKKHEKRQVISLSDTRKSLRYFIKYLRPYWKGITLVVLFTIIFTWAQVEAPHYLGLALTALTKYVEQYFNPATRATASMDDFYQALKLMLIFFILNAIIMLFTWVITSRFNAHSTNNMRENLFSKLQKMTIKYFDTHQDGKILSLFNSDLDNIFNAMNNAVFEVISQTALFIGTIWMMFRIDVRLALVTVASTPFVVVLSWIIMRKARKYLDAQQDEISNLNGYINEQINGQKVIITNGLQEESVEGFKVYNKKVRDAMFKGQFYSGILFPMMQGLSVLNLSIVIAMGSLWVVDGTYSRAVGLGLIVTFVQYSQTYFQPLTQLTSIYSMIQLALTGGRRLATIEEQAEENQVPTGQELKSLEKGVKLEDVHFGYNENKEILHGINISVNKGESVALVGPTGSGKTTVMNLLNRFYDVTGGKVTFDDVDVRDLTLESLRNNVGIVLQDSILFSGTVADNIKYGKPNASQKEIEEAAKQANIHDFIMTLPQGYNTEINDENSVFSTGQKQLISIARTILTNPPFLILDEATSNVDTVTEEKIQKAMDAVIAGRTSFVIAHRLKTIINSDKIVVLKDGKVLEEGNHEELLKEKGFYYNLYTNQMAFE</sequence>
<dbReference type="InterPro" id="IPR039421">
    <property type="entry name" value="Type_1_exporter"/>
</dbReference>
<evidence type="ECO:0000256" key="8">
    <source>
        <dbReference type="SAM" id="Phobius"/>
    </source>
</evidence>
<dbReference type="AlphaFoldDB" id="C2EHT4"/>
<keyword evidence="5 11" id="KW-0067">ATP-binding</keyword>
<organism evidence="11 12">
    <name type="scientific">Ligilactobacillus salivarius DSM 20555 = ATCC 11741</name>
    <dbReference type="NCBI Taxonomy" id="1423799"/>
    <lineage>
        <taxon>Bacteria</taxon>
        <taxon>Bacillati</taxon>
        <taxon>Bacillota</taxon>
        <taxon>Bacilli</taxon>
        <taxon>Lactobacillales</taxon>
        <taxon>Lactobacillaceae</taxon>
        <taxon>Ligilactobacillus</taxon>
    </lineage>
</organism>
<evidence type="ECO:0000256" key="4">
    <source>
        <dbReference type="ARBA" id="ARBA00022741"/>
    </source>
</evidence>
<dbReference type="PANTHER" id="PTHR43394">
    <property type="entry name" value="ATP-DEPENDENT PERMEASE MDL1, MITOCHONDRIAL"/>
    <property type="match status" value="1"/>
</dbReference>
<dbReference type="Pfam" id="PF00664">
    <property type="entry name" value="ABC_membrane"/>
    <property type="match status" value="1"/>
</dbReference>
<dbReference type="CDD" id="cd18547">
    <property type="entry name" value="ABC_6TM_Tm288_like"/>
    <property type="match status" value="1"/>
</dbReference>
<evidence type="ECO:0000256" key="7">
    <source>
        <dbReference type="ARBA" id="ARBA00023136"/>
    </source>
</evidence>
<gene>
    <name evidence="11" type="ORF">HMPREF0545_1206</name>
</gene>
<feature type="domain" description="ABC transporter" evidence="9">
    <location>
        <begin position="367"/>
        <end position="601"/>
    </location>
</feature>
<feature type="domain" description="ABC transmembrane type-1" evidence="10">
    <location>
        <begin position="37"/>
        <end position="334"/>
    </location>
</feature>
<dbReference type="InterPro" id="IPR036640">
    <property type="entry name" value="ABC1_TM_sf"/>
</dbReference>
<comment type="caution">
    <text evidence="11">The sequence shown here is derived from an EMBL/GenBank/DDBJ whole genome shotgun (WGS) entry which is preliminary data.</text>
</comment>
<dbReference type="Proteomes" id="UP000003531">
    <property type="component" value="Unassembled WGS sequence"/>
</dbReference>
<dbReference type="GO" id="GO:0016887">
    <property type="term" value="F:ATP hydrolysis activity"/>
    <property type="evidence" value="ECO:0007669"/>
    <property type="project" value="InterPro"/>
</dbReference>
<feature type="transmembrane region" description="Helical" evidence="8">
    <location>
        <begin position="31"/>
        <end position="50"/>
    </location>
</feature>
<dbReference type="GO" id="GO:0005524">
    <property type="term" value="F:ATP binding"/>
    <property type="evidence" value="ECO:0007669"/>
    <property type="project" value="UniProtKB-KW"/>
</dbReference>
<evidence type="ECO:0000256" key="2">
    <source>
        <dbReference type="ARBA" id="ARBA00022448"/>
    </source>
</evidence>
<comment type="subcellular location">
    <subcellularLocation>
        <location evidence="1">Cell membrane</location>
        <topology evidence="1">Multi-pass membrane protein</topology>
    </subcellularLocation>
</comment>
<dbReference type="PROSITE" id="PS50929">
    <property type="entry name" value="ABC_TM1F"/>
    <property type="match status" value="1"/>
</dbReference>
<keyword evidence="2" id="KW-0813">Transport</keyword>
<dbReference type="GO" id="GO:0015421">
    <property type="term" value="F:ABC-type oligopeptide transporter activity"/>
    <property type="evidence" value="ECO:0007669"/>
    <property type="project" value="TreeGrafter"/>
</dbReference>